<sequence>VEALQKQLQTKLSETDVLPAKPEETAQQGQFKGCQQGSQERVEDLGRHEVQCDVFEQRDKQEPGAEEVERKLVVLIERLEQAAQEQPQGGGVADDSQ</sequence>
<feature type="compositionally biased region" description="Polar residues" evidence="1">
    <location>
        <begin position="1"/>
        <end position="12"/>
    </location>
</feature>
<comment type="caution">
    <text evidence="2">The sequence shown here is derived from an EMBL/GenBank/DDBJ whole genome shotgun (WGS) entry which is preliminary data.</text>
</comment>
<organism evidence="2 3">
    <name type="scientific">Symbiodinium microadriaticum</name>
    <name type="common">Dinoflagellate</name>
    <name type="synonym">Zooxanthella microadriatica</name>
    <dbReference type="NCBI Taxonomy" id="2951"/>
    <lineage>
        <taxon>Eukaryota</taxon>
        <taxon>Sar</taxon>
        <taxon>Alveolata</taxon>
        <taxon>Dinophyceae</taxon>
        <taxon>Suessiales</taxon>
        <taxon>Symbiodiniaceae</taxon>
        <taxon>Symbiodinium</taxon>
    </lineage>
</organism>
<feature type="compositionally biased region" description="Polar residues" evidence="1">
    <location>
        <begin position="25"/>
        <end position="39"/>
    </location>
</feature>
<accession>A0A1Q9BRE0</accession>
<protein>
    <submittedName>
        <fullName evidence="2">Uncharacterized protein</fullName>
    </submittedName>
</protein>
<keyword evidence="3" id="KW-1185">Reference proteome</keyword>
<proteinExistence type="predicted"/>
<gene>
    <name evidence="2" type="ORF">AK812_SmicGene47720</name>
</gene>
<feature type="non-terminal residue" evidence="2">
    <location>
        <position position="97"/>
    </location>
</feature>
<dbReference type="Proteomes" id="UP000186817">
    <property type="component" value="Unassembled WGS sequence"/>
</dbReference>
<evidence type="ECO:0000313" key="2">
    <source>
        <dbReference type="EMBL" id="OLP73154.1"/>
    </source>
</evidence>
<evidence type="ECO:0000256" key="1">
    <source>
        <dbReference type="SAM" id="MobiDB-lite"/>
    </source>
</evidence>
<feature type="non-terminal residue" evidence="2">
    <location>
        <position position="1"/>
    </location>
</feature>
<feature type="region of interest" description="Disordered" evidence="1">
    <location>
        <begin position="1"/>
        <end position="42"/>
    </location>
</feature>
<dbReference type="EMBL" id="LSRX01006211">
    <property type="protein sequence ID" value="OLP73154.1"/>
    <property type="molecule type" value="Genomic_DNA"/>
</dbReference>
<name>A0A1Q9BRE0_SYMMI</name>
<reference evidence="2 3" key="1">
    <citation type="submission" date="2016-02" db="EMBL/GenBank/DDBJ databases">
        <title>Genome analysis of coral dinoflagellate symbionts highlights evolutionary adaptations to a symbiotic lifestyle.</title>
        <authorList>
            <person name="Aranda M."/>
            <person name="Li Y."/>
            <person name="Liew Y.J."/>
            <person name="Baumgarten S."/>
            <person name="Simakov O."/>
            <person name="Wilson M."/>
            <person name="Piel J."/>
            <person name="Ashoor H."/>
            <person name="Bougouffa S."/>
            <person name="Bajic V.B."/>
            <person name="Ryu T."/>
            <person name="Ravasi T."/>
            <person name="Bayer T."/>
            <person name="Micklem G."/>
            <person name="Kim H."/>
            <person name="Bhak J."/>
            <person name="Lajeunesse T.C."/>
            <person name="Voolstra C.R."/>
        </authorList>
    </citation>
    <scope>NUCLEOTIDE SEQUENCE [LARGE SCALE GENOMIC DNA]</scope>
    <source>
        <strain evidence="2 3">CCMP2467</strain>
    </source>
</reference>
<dbReference type="AlphaFoldDB" id="A0A1Q9BRE0"/>
<evidence type="ECO:0000313" key="3">
    <source>
        <dbReference type="Proteomes" id="UP000186817"/>
    </source>
</evidence>